<protein>
    <submittedName>
        <fullName evidence="3">Toll/interleukin-1 receptor domain-containing protein</fullName>
    </submittedName>
</protein>
<gene>
    <name evidence="3" type="ORF">H8Z77_06040</name>
</gene>
<dbReference type="Gene3D" id="3.40.50.10140">
    <property type="entry name" value="Toll/interleukin-1 receptor homology (TIR) domain"/>
    <property type="match status" value="1"/>
</dbReference>
<dbReference type="RefSeq" id="WP_186996479.1">
    <property type="nucleotide sequence ID" value="NZ_JACOQK010000001.1"/>
</dbReference>
<dbReference type="Gene3D" id="1.25.40.10">
    <property type="entry name" value="Tetratricopeptide repeat domain"/>
    <property type="match status" value="1"/>
</dbReference>
<dbReference type="SMART" id="SM00028">
    <property type="entry name" value="TPR"/>
    <property type="match status" value="2"/>
</dbReference>
<name>A0ABR7IR29_9CLOT</name>
<keyword evidence="4" id="KW-1185">Reference proteome</keyword>
<keyword evidence="1" id="KW-1133">Transmembrane helix</keyword>
<comment type="caution">
    <text evidence="3">The sequence shown here is derived from an EMBL/GenBank/DDBJ whole genome shotgun (WGS) entry which is preliminary data.</text>
</comment>
<feature type="transmembrane region" description="Helical" evidence="1">
    <location>
        <begin position="579"/>
        <end position="602"/>
    </location>
</feature>
<evidence type="ECO:0000256" key="1">
    <source>
        <dbReference type="SAM" id="Phobius"/>
    </source>
</evidence>
<feature type="domain" description="TIR" evidence="2">
    <location>
        <begin position="154"/>
        <end position="320"/>
    </location>
</feature>
<dbReference type="InterPro" id="IPR011990">
    <property type="entry name" value="TPR-like_helical_dom_sf"/>
</dbReference>
<dbReference type="Pfam" id="PF13676">
    <property type="entry name" value="TIR_2"/>
    <property type="match status" value="1"/>
</dbReference>
<sequence>MAIFKCKMCGGDLNVTGETGVAECEYCGTQQTIPKLNDEKRMNLYDRANHFRRNNEFDKAMSIYESILEEDHTDAEAYWSLILCKYGIEYVEDPSSHKRVPTCNRTQFTSIFDDVDYQSALKYADPNQKRIYETEAKAIDEIQKGILEISQKEEPFDIFICYKETDNHGRRTPDSVLATELYHELTEIGFKVFFSRITLEDKLGSAYEPYIFAALNSSKVMVVLGTRAEYFNAVWVKNEWNRYLALIRQGAKKTLIPAYKDMDPYDLPEEFSHLQALDMSKLGFMQDLTHGIQKLVEPEKEQEDDTATSGVTVNSLLKRAHIFLEDEDWASADEYCEKVLDMDPEFSDAYIGKLLAFYHCKTEQELTKLCIPIENNNNFEKALRFADPETAQKLKSYQEQTLKNYHYQKNEEIYQQAMEQLKYCTNNTPFIKIIQLLNKIPEYKDAKEKIAFCKEKIYQLAIYELESAVSIPSFYHIISLLENIPDYKDSTEKIKLCNQKIEDCNYAPIYSSAKLLMQSNILSNLYTAKEKLESIPNYHDAKELIKQCNEKISETEDKLKQNLSLQHQKKMQRRRLIKIIGIPIVILAVLITVGIIIFSVVISPSMKYNQAISDFNNRNYLEAAELFSKAGSYQDSSHYLQNCIENLHGQTVTFGNYPQTDPNQKEPIEWRILTVKDGNALLLSDKSLDCRPFIDSLDDYGTWYHSTLRKWLNEDFMKTAFSKQEQQKIITSTISTPPNPTYGTLGGQDTKDKLFLLSIDQVETYFPEKQNRFSLPTQQLEDTILSEFLPRNGWYLRSPGMTAGLISCVSTVGEINMVGKYAENRMEIRPAMWIAVKEFV</sequence>
<dbReference type="InterPro" id="IPR019734">
    <property type="entry name" value="TPR_rpt"/>
</dbReference>
<evidence type="ECO:0000313" key="3">
    <source>
        <dbReference type="EMBL" id="MBC5787582.1"/>
    </source>
</evidence>
<keyword evidence="3" id="KW-0675">Receptor</keyword>
<accession>A0ABR7IR29</accession>
<keyword evidence="1" id="KW-0472">Membrane</keyword>
<proteinExistence type="predicted"/>
<reference evidence="3 4" key="1">
    <citation type="submission" date="2020-08" db="EMBL/GenBank/DDBJ databases">
        <title>Genome public.</title>
        <authorList>
            <person name="Liu C."/>
            <person name="Sun Q."/>
        </authorList>
    </citation>
    <scope>NUCLEOTIDE SEQUENCE [LARGE SCALE GENOMIC DNA]</scope>
    <source>
        <strain evidence="3 4">NSJ-27</strain>
    </source>
</reference>
<dbReference type="EMBL" id="JACOQK010000001">
    <property type="protein sequence ID" value="MBC5787582.1"/>
    <property type="molecule type" value="Genomic_DNA"/>
</dbReference>
<dbReference type="PROSITE" id="PS50104">
    <property type="entry name" value="TIR"/>
    <property type="match status" value="1"/>
</dbReference>
<evidence type="ECO:0000313" key="4">
    <source>
        <dbReference type="Proteomes" id="UP000649151"/>
    </source>
</evidence>
<dbReference type="Proteomes" id="UP000649151">
    <property type="component" value="Unassembled WGS sequence"/>
</dbReference>
<evidence type="ECO:0000259" key="2">
    <source>
        <dbReference type="PROSITE" id="PS50104"/>
    </source>
</evidence>
<dbReference type="InterPro" id="IPR035897">
    <property type="entry name" value="Toll_tir_struct_dom_sf"/>
</dbReference>
<dbReference type="SUPFAM" id="SSF48452">
    <property type="entry name" value="TPR-like"/>
    <property type="match status" value="1"/>
</dbReference>
<dbReference type="SUPFAM" id="SSF52200">
    <property type="entry name" value="Toll/Interleukin receptor TIR domain"/>
    <property type="match status" value="1"/>
</dbReference>
<organism evidence="3 4">
    <name type="scientific">Clostridium facile</name>
    <dbReference type="NCBI Taxonomy" id="2763035"/>
    <lineage>
        <taxon>Bacteria</taxon>
        <taxon>Bacillati</taxon>
        <taxon>Bacillota</taxon>
        <taxon>Clostridia</taxon>
        <taxon>Eubacteriales</taxon>
        <taxon>Clostridiaceae</taxon>
        <taxon>Clostridium</taxon>
    </lineage>
</organism>
<dbReference type="InterPro" id="IPR046240">
    <property type="entry name" value="DUF6273"/>
</dbReference>
<dbReference type="InterPro" id="IPR000157">
    <property type="entry name" value="TIR_dom"/>
</dbReference>
<keyword evidence="1" id="KW-0812">Transmembrane</keyword>
<dbReference type="Pfam" id="PF19789">
    <property type="entry name" value="DUF6273"/>
    <property type="match status" value="1"/>
</dbReference>